<keyword evidence="9" id="KW-1185">Reference proteome</keyword>
<keyword evidence="4" id="KW-0539">Nucleus</keyword>
<feature type="domain" description="THO complex subunitTHOC2 C-terminal" evidence="5">
    <location>
        <begin position="746"/>
        <end position="789"/>
    </location>
</feature>
<dbReference type="GO" id="GO:0003729">
    <property type="term" value="F:mRNA binding"/>
    <property type="evidence" value="ECO:0007669"/>
    <property type="project" value="TreeGrafter"/>
</dbReference>
<gene>
    <name evidence="8" type="primary">THO2_1</name>
    <name evidence="8" type="ORF">CU098_000348</name>
</gene>
<dbReference type="PANTHER" id="PTHR21597">
    <property type="entry name" value="THO2 PROTEIN"/>
    <property type="match status" value="1"/>
</dbReference>
<feature type="non-terminal residue" evidence="8">
    <location>
        <position position="1"/>
    </location>
</feature>
<dbReference type="InterPro" id="IPR032302">
    <property type="entry name" value="THOC2_N"/>
</dbReference>
<dbReference type="STRING" id="4846.A0A367J6P7"/>
<reference evidence="8 9" key="1">
    <citation type="journal article" date="2018" name="G3 (Bethesda)">
        <title>Phylogenetic and Phylogenomic Definition of Rhizopus Species.</title>
        <authorList>
            <person name="Gryganskyi A.P."/>
            <person name="Golan J."/>
            <person name="Dolatabadi S."/>
            <person name="Mondo S."/>
            <person name="Robb S."/>
            <person name="Idnurm A."/>
            <person name="Muszewska A."/>
            <person name="Steczkiewicz K."/>
            <person name="Masonjones S."/>
            <person name="Liao H.L."/>
            <person name="Gajdeczka M.T."/>
            <person name="Anike F."/>
            <person name="Vuek A."/>
            <person name="Anishchenko I.M."/>
            <person name="Voigt K."/>
            <person name="de Hoog G.S."/>
            <person name="Smith M.E."/>
            <person name="Heitman J."/>
            <person name="Vilgalys R."/>
            <person name="Stajich J.E."/>
        </authorList>
    </citation>
    <scope>NUCLEOTIDE SEQUENCE [LARGE SCALE GENOMIC DNA]</scope>
    <source>
        <strain evidence="8 9">LSU 92-RS-03</strain>
    </source>
</reference>
<dbReference type="GO" id="GO:0006397">
    <property type="term" value="P:mRNA processing"/>
    <property type="evidence" value="ECO:0007669"/>
    <property type="project" value="InterPro"/>
</dbReference>
<evidence type="ECO:0000256" key="1">
    <source>
        <dbReference type="ARBA" id="ARBA00004123"/>
    </source>
</evidence>
<name>A0A367J6P7_RHIST</name>
<dbReference type="Pfam" id="PF16134">
    <property type="entry name" value="THOC2_N"/>
    <property type="match status" value="2"/>
</dbReference>
<sequence length="799" mass="91625">GEGYASLFNELTNASIDNERDSKGKLESTPMERIPQFLKTITSHMGVFHLDPNRVLDIILDLFIRQLRVNHKFWIALIKESEWVKSLVHTDLNGEVVNNPSPIMAQLFGFRFHSYHNEDVEPTPKDIYFAIAILLKNELILLGDILPYLYPYDEGLSDEKKEYMEKMNKEITTNSGGQLAMYGALGETEGSTHAQMILAEYEKLVDLYPELAYDIYRLCSIVLEPAYDTFVPEETKQLYAHFNACADQSQIKTALSTQDDPNPKIPDQIKLKRVLVFDALLDDAKDIVKRERYVFFYKNTKDNLDLCTTSEHLMQRFLPLARLAGYKTYLGTDLVQKVILIIGGLVEREAEFPGSRVHCINILREFLLPSIAFSQGNPGTMASVWEILCRFTFQERYALYGEWHADFYKKTIETKLLKVRTERSIREVMRCVNKNNVRPSGRDLGKLAHSNPTLVFHHMLDQVQQFENLAPLMAEACRYYGDFAYDVLGFVLTEKWTGSQGPGRTLKSKEKDDGFAHLWFRSLAIFTGMLFKKQDMEATPLLRYLACRLRYDDAVPDLHLLNEFVTKMGGVEILASALTDDQIAAASCSETIKSEAFLPVSPDNRRASRRVLSRLKESLRKNNIGFDILVLLYRLDEVCSSEAGVPAAVRCHKLDHVHQSQIQYFELITSLFEGEEYDALVPDATVLVNDYRLPLDITMNFTRPRTQFAIKNNINEPIVEGEIWTPFKALSESVSGCLPDPPLNTIFSSEFFVIFWQLTLYDIYCPEEPYEAAIKREAEVIRKCQDTRSQFYLNNRPSV</sequence>
<organism evidence="8 9">
    <name type="scientific">Rhizopus stolonifer</name>
    <name type="common">Rhizopus nigricans</name>
    <dbReference type="NCBI Taxonomy" id="4846"/>
    <lineage>
        <taxon>Eukaryota</taxon>
        <taxon>Fungi</taxon>
        <taxon>Fungi incertae sedis</taxon>
        <taxon>Mucoromycota</taxon>
        <taxon>Mucoromycotina</taxon>
        <taxon>Mucoromycetes</taxon>
        <taxon>Mucorales</taxon>
        <taxon>Mucorineae</taxon>
        <taxon>Rhizopodaceae</taxon>
        <taxon>Rhizopus</taxon>
    </lineage>
</organism>
<comment type="caution">
    <text evidence="8">The sequence shown here is derived from an EMBL/GenBank/DDBJ whole genome shotgun (WGS) entry which is preliminary data.</text>
</comment>
<dbReference type="Pfam" id="PF11732">
    <property type="entry name" value="Thoc2"/>
    <property type="match status" value="1"/>
</dbReference>
<dbReference type="InterPro" id="IPR021726">
    <property type="entry name" value="THO_THOC2_N"/>
</dbReference>
<feature type="domain" description="THO complex subunit 2 N-terminal" evidence="7">
    <location>
        <begin position="194"/>
        <end position="442"/>
    </location>
</feature>
<dbReference type="InterPro" id="IPR021418">
    <property type="entry name" value="THO_THOC2_C"/>
</dbReference>
<feature type="domain" description="THO complex subunit 2 N-terminal" evidence="7">
    <location>
        <begin position="2"/>
        <end position="189"/>
    </location>
</feature>
<evidence type="ECO:0000313" key="9">
    <source>
        <dbReference type="Proteomes" id="UP000253551"/>
    </source>
</evidence>
<evidence type="ECO:0000256" key="3">
    <source>
        <dbReference type="ARBA" id="ARBA00019596"/>
    </source>
</evidence>
<accession>A0A367J6P7</accession>
<dbReference type="EMBL" id="PJQM01004125">
    <property type="protein sequence ID" value="RCH85617.1"/>
    <property type="molecule type" value="Genomic_DNA"/>
</dbReference>
<evidence type="ECO:0000256" key="2">
    <source>
        <dbReference type="ARBA" id="ARBA00007857"/>
    </source>
</evidence>
<evidence type="ECO:0000259" key="5">
    <source>
        <dbReference type="Pfam" id="PF11262"/>
    </source>
</evidence>
<protein>
    <recommendedName>
        <fullName evidence="3">THO complex subunit 2</fullName>
    </recommendedName>
</protein>
<dbReference type="OrthoDB" id="29024at2759"/>
<evidence type="ECO:0000256" key="4">
    <source>
        <dbReference type="ARBA" id="ARBA00023242"/>
    </source>
</evidence>
<dbReference type="GO" id="GO:0000445">
    <property type="term" value="C:THO complex part of transcription export complex"/>
    <property type="evidence" value="ECO:0007669"/>
    <property type="project" value="TreeGrafter"/>
</dbReference>
<feature type="non-terminal residue" evidence="8">
    <location>
        <position position="799"/>
    </location>
</feature>
<dbReference type="Proteomes" id="UP000253551">
    <property type="component" value="Unassembled WGS sequence"/>
</dbReference>
<dbReference type="PANTHER" id="PTHR21597:SF0">
    <property type="entry name" value="THO COMPLEX SUBUNIT 2"/>
    <property type="match status" value="1"/>
</dbReference>
<feature type="domain" description="THO complex subunitTHOC2 N-terminal" evidence="6">
    <location>
        <begin position="444"/>
        <end position="524"/>
    </location>
</feature>
<dbReference type="GO" id="GO:0006406">
    <property type="term" value="P:mRNA export from nucleus"/>
    <property type="evidence" value="ECO:0007669"/>
    <property type="project" value="InterPro"/>
</dbReference>
<dbReference type="Pfam" id="PF11262">
    <property type="entry name" value="Tho2"/>
    <property type="match status" value="1"/>
</dbReference>
<evidence type="ECO:0000259" key="7">
    <source>
        <dbReference type="Pfam" id="PF16134"/>
    </source>
</evidence>
<dbReference type="AlphaFoldDB" id="A0A367J6P7"/>
<comment type="subcellular location">
    <subcellularLocation>
        <location evidence="1">Nucleus</location>
    </subcellularLocation>
</comment>
<comment type="similarity">
    <text evidence="2">Belongs to the THOC2 family.</text>
</comment>
<evidence type="ECO:0000259" key="6">
    <source>
        <dbReference type="Pfam" id="PF11732"/>
    </source>
</evidence>
<proteinExistence type="inferred from homology"/>
<evidence type="ECO:0000313" key="8">
    <source>
        <dbReference type="EMBL" id="RCH85617.1"/>
    </source>
</evidence>
<dbReference type="InterPro" id="IPR040007">
    <property type="entry name" value="Tho2"/>
</dbReference>